<name>A0A495V9B0_9GAMM</name>
<dbReference type="Proteomes" id="UP000274556">
    <property type="component" value="Unassembled WGS sequence"/>
</dbReference>
<proteinExistence type="predicted"/>
<evidence type="ECO:0000256" key="1">
    <source>
        <dbReference type="SAM" id="Phobius"/>
    </source>
</evidence>
<comment type="caution">
    <text evidence="2">The sequence shown here is derived from an EMBL/GenBank/DDBJ whole genome shotgun (WGS) entry which is preliminary data.</text>
</comment>
<sequence>MTLRRIAVVSLLLIGLALIALGFMLPGGERLIRENLPLETHVTVLAPGDDGTILAATQAGEIWRFDGTGWEQEDAGLGGRLVLALRGEPSRSRHPIGTATGLVSASGLVPPGNPRVSDVLGTASGLLAATPEGLWVHADDTWHRPLSDVPLYRLAEQRRDGRIQLHAATIGEGVYSASIETLLSPWTANSRGLPDGVKALCFAVTEGGMLLVGTDRGLYRQAAPGETWEALAPFPRERRVLALYRAPPDARGLQRLWIGTDDGLSALDLAETRDALSVAGPLRSFDALWEPPETGVSWILPVAGDGLMVSAGAVYRLSAVRYPGWYRFVLAGILLLLVGGWLWLGFNPEPARDGA</sequence>
<keyword evidence="1" id="KW-1133">Transmembrane helix</keyword>
<dbReference type="AlphaFoldDB" id="A0A495V9B0"/>
<dbReference type="OrthoDB" id="5758519at2"/>
<dbReference type="EMBL" id="RBXL01000001">
    <property type="protein sequence ID" value="RKT45330.1"/>
    <property type="molecule type" value="Genomic_DNA"/>
</dbReference>
<feature type="transmembrane region" description="Helical" evidence="1">
    <location>
        <begin position="324"/>
        <end position="344"/>
    </location>
</feature>
<evidence type="ECO:0000313" key="3">
    <source>
        <dbReference type="Proteomes" id="UP000274556"/>
    </source>
</evidence>
<evidence type="ECO:0000313" key="2">
    <source>
        <dbReference type="EMBL" id="RKT45330.1"/>
    </source>
</evidence>
<dbReference type="SUPFAM" id="SSF110296">
    <property type="entry name" value="Oligoxyloglucan reducing end-specific cellobiohydrolase"/>
    <property type="match status" value="1"/>
</dbReference>
<protein>
    <submittedName>
        <fullName evidence="2">Uncharacterized protein</fullName>
    </submittedName>
</protein>
<organism evidence="2 3">
    <name type="scientific">Thiocapsa rosea</name>
    <dbReference type="NCBI Taxonomy" id="69360"/>
    <lineage>
        <taxon>Bacteria</taxon>
        <taxon>Pseudomonadati</taxon>
        <taxon>Pseudomonadota</taxon>
        <taxon>Gammaproteobacteria</taxon>
        <taxon>Chromatiales</taxon>
        <taxon>Chromatiaceae</taxon>
        <taxon>Thiocapsa</taxon>
    </lineage>
</organism>
<dbReference type="RefSeq" id="WP_120797624.1">
    <property type="nucleotide sequence ID" value="NZ_RBXL01000001.1"/>
</dbReference>
<keyword evidence="1" id="KW-0472">Membrane</keyword>
<accession>A0A495V9B0</accession>
<feature type="transmembrane region" description="Helical" evidence="1">
    <location>
        <begin position="298"/>
        <end position="317"/>
    </location>
</feature>
<keyword evidence="3" id="KW-1185">Reference proteome</keyword>
<keyword evidence="1" id="KW-0812">Transmembrane</keyword>
<gene>
    <name evidence="2" type="ORF">BDD21_2775</name>
</gene>
<reference evidence="2 3" key="1">
    <citation type="submission" date="2018-10" db="EMBL/GenBank/DDBJ databases">
        <title>Genomic Encyclopedia of Archaeal and Bacterial Type Strains, Phase II (KMG-II): from individual species to whole genera.</title>
        <authorList>
            <person name="Goeker M."/>
        </authorList>
    </citation>
    <scope>NUCLEOTIDE SEQUENCE [LARGE SCALE GENOMIC DNA]</scope>
    <source>
        <strain evidence="2 3">DSM 235</strain>
    </source>
</reference>